<accession>A0AAD5KVX3</accession>
<dbReference type="Pfam" id="PF05699">
    <property type="entry name" value="Dimer_Tnp_hAT"/>
    <property type="match status" value="1"/>
</dbReference>
<protein>
    <recommendedName>
        <fullName evidence="1">HAT C-terminal dimerisation domain-containing protein</fullName>
    </recommendedName>
</protein>
<dbReference type="GO" id="GO:0046983">
    <property type="term" value="F:protein dimerization activity"/>
    <property type="evidence" value="ECO:0007669"/>
    <property type="project" value="InterPro"/>
</dbReference>
<dbReference type="EMBL" id="WJBH02000003">
    <property type="protein sequence ID" value="KAI9560574.1"/>
    <property type="molecule type" value="Genomic_DNA"/>
</dbReference>
<dbReference type="PANTHER" id="PTHR45749">
    <property type="match status" value="1"/>
</dbReference>
<comment type="caution">
    <text evidence="2">The sequence shown here is derived from an EMBL/GenBank/DDBJ whole genome shotgun (WGS) entry which is preliminary data.</text>
</comment>
<evidence type="ECO:0000313" key="2">
    <source>
        <dbReference type="EMBL" id="KAI9560574.1"/>
    </source>
</evidence>
<proteinExistence type="predicted"/>
<evidence type="ECO:0000313" key="3">
    <source>
        <dbReference type="Proteomes" id="UP000820818"/>
    </source>
</evidence>
<reference evidence="2 3" key="1">
    <citation type="submission" date="2022-05" db="EMBL/GenBank/DDBJ databases">
        <title>A multi-omics perspective on studying reproductive biology in Daphnia sinensis.</title>
        <authorList>
            <person name="Jia J."/>
        </authorList>
    </citation>
    <scope>NUCLEOTIDE SEQUENCE [LARGE SCALE GENOMIC DNA]</scope>
    <source>
        <strain evidence="2 3">WSL</strain>
    </source>
</reference>
<dbReference type="PANTHER" id="PTHR45749:SF35">
    <property type="entry name" value="AC-LIKE TRANSPOSASE-RELATED"/>
    <property type="match status" value="1"/>
</dbReference>
<feature type="domain" description="HAT C-terminal dimerisation" evidence="1">
    <location>
        <begin position="142"/>
        <end position="200"/>
    </location>
</feature>
<gene>
    <name evidence="2" type="ORF">GHT06_011522</name>
</gene>
<dbReference type="Proteomes" id="UP000820818">
    <property type="component" value="Linkage Group LG3"/>
</dbReference>
<sequence>MAKFRTEIFFYVIDTAINSVVERFDLLNEHNSLFRFLYDIPTIQKLDDYQLKTCCTALNNALSVGEKCDISPDDLFIELRSLSHRFPLPSEDGKIIDSSPLAALTFIVQNGLSSVYPNTVIALRILLTLPVSVAQGERSLRRKSVYPNTVIALRILLTLPVSVAQGERSFPKLKLIKTYLRSLMGQEKLDGLAMISIEREIVENIDLNEAIEEFAQRKSRKVPI</sequence>
<evidence type="ECO:0000259" key="1">
    <source>
        <dbReference type="Pfam" id="PF05699"/>
    </source>
</evidence>
<dbReference type="InterPro" id="IPR008906">
    <property type="entry name" value="HATC_C_dom"/>
</dbReference>
<keyword evidence="3" id="KW-1185">Reference proteome</keyword>
<name>A0AAD5KVX3_9CRUS</name>
<dbReference type="AlphaFoldDB" id="A0AAD5KVX3"/>
<organism evidence="2 3">
    <name type="scientific">Daphnia sinensis</name>
    <dbReference type="NCBI Taxonomy" id="1820382"/>
    <lineage>
        <taxon>Eukaryota</taxon>
        <taxon>Metazoa</taxon>
        <taxon>Ecdysozoa</taxon>
        <taxon>Arthropoda</taxon>
        <taxon>Crustacea</taxon>
        <taxon>Branchiopoda</taxon>
        <taxon>Diplostraca</taxon>
        <taxon>Cladocera</taxon>
        <taxon>Anomopoda</taxon>
        <taxon>Daphniidae</taxon>
        <taxon>Daphnia</taxon>
        <taxon>Daphnia similis group</taxon>
    </lineage>
</organism>